<feature type="domain" description="AAA" evidence="1">
    <location>
        <begin position="49"/>
        <end position="181"/>
    </location>
</feature>
<organism evidence="3">
    <name type="scientific">hot springs metagenome</name>
    <dbReference type="NCBI Taxonomy" id="433727"/>
    <lineage>
        <taxon>unclassified sequences</taxon>
        <taxon>metagenomes</taxon>
        <taxon>ecological metagenomes</taxon>
    </lineage>
</organism>
<dbReference type="SUPFAM" id="SSF52540">
    <property type="entry name" value="P-loop containing nucleoside triphosphate hydrolases"/>
    <property type="match status" value="1"/>
</dbReference>
<dbReference type="InterPro" id="IPR025420">
    <property type="entry name" value="DUF4143"/>
</dbReference>
<evidence type="ECO:0000313" key="3">
    <source>
        <dbReference type="EMBL" id="GER94720.1"/>
    </source>
</evidence>
<accession>A0A5J4L737</accession>
<dbReference type="InterPro" id="IPR027417">
    <property type="entry name" value="P-loop_NTPase"/>
</dbReference>
<sequence>MQKSAITDLTESLYFYNPWWETGSVPSYLTQQYHRPVVKDIISYLSLDRVIILKGPRRTGKTTIFYQIIDNLIKSGISAKDMLFVTFDDIRLRVDFDEVLRAYELIRRGEIKDASRIYVFMDEVHFLENWQFFVKKYFDRKYPIKFLISGSAASLIKKGSESLAGRTIDEIILPFSFYEFLSLQSRDHRMMKVIADLREGFRHFEPIDTIDLIPHLTEIKMKFEEYIEKGGFPNLFAIKEPLLWKRLVREDIIEKVIYRDMVELYDIKKPEALEKLFLYLTGITSEILSVTNIANSLGLSREYTEKYLYYLEQSLLIKRLRKYARSIEKSIRSLEKLHILDSGLINAFSRVDISKTIETIIVSHLIRLKGADVFYFREGYEVDAIIELDKKVYPVEVKYKDDISKKELRGIEGFYKKFKSDRAIIVSRDTLKEEHINGCNVLFIPAWLFTLLVG</sequence>
<feature type="domain" description="DUF4143" evidence="2">
    <location>
        <begin position="259"/>
        <end position="399"/>
    </location>
</feature>
<dbReference type="PANTHER" id="PTHR33295:SF8">
    <property type="entry name" value="AAA+ ATPASE DOMAIN-CONTAINING PROTEIN"/>
    <property type="match status" value="1"/>
</dbReference>
<dbReference type="PANTHER" id="PTHR33295">
    <property type="entry name" value="ATPASE"/>
    <property type="match status" value="1"/>
</dbReference>
<dbReference type="AlphaFoldDB" id="A0A5J4L737"/>
<name>A0A5J4L737_9ZZZZ</name>
<gene>
    <name evidence="3" type="ORF">A45J_2484</name>
</gene>
<dbReference type="InterPro" id="IPR011335">
    <property type="entry name" value="Restrct_endonuc-II-like"/>
</dbReference>
<dbReference type="Pfam" id="PF13173">
    <property type="entry name" value="AAA_14"/>
    <property type="match status" value="1"/>
</dbReference>
<dbReference type="SUPFAM" id="SSF52980">
    <property type="entry name" value="Restriction endonuclease-like"/>
    <property type="match status" value="1"/>
</dbReference>
<protein>
    <recommendedName>
        <fullName evidence="4">ATP-binding protein</fullName>
    </recommendedName>
</protein>
<evidence type="ECO:0000259" key="2">
    <source>
        <dbReference type="Pfam" id="PF13635"/>
    </source>
</evidence>
<reference evidence="3" key="1">
    <citation type="submission" date="2019-10" db="EMBL/GenBank/DDBJ databases">
        <title>Metagenomic sequencing of thiosulfate-disproportionating enrichment culture.</title>
        <authorList>
            <person name="Umezawa K."/>
            <person name="Kojima H."/>
            <person name="Fukui M."/>
        </authorList>
    </citation>
    <scope>NUCLEOTIDE SEQUENCE</scope>
    <source>
        <strain evidence="3">45J</strain>
    </source>
</reference>
<dbReference type="EMBL" id="BLAB01000001">
    <property type="protein sequence ID" value="GER94720.1"/>
    <property type="molecule type" value="Genomic_DNA"/>
</dbReference>
<evidence type="ECO:0008006" key="4">
    <source>
        <dbReference type="Google" id="ProtNLM"/>
    </source>
</evidence>
<evidence type="ECO:0000259" key="1">
    <source>
        <dbReference type="Pfam" id="PF13173"/>
    </source>
</evidence>
<dbReference type="InterPro" id="IPR041682">
    <property type="entry name" value="AAA_14"/>
</dbReference>
<dbReference type="Pfam" id="PF13635">
    <property type="entry name" value="DUF4143"/>
    <property type="match status" value="1"/>
</dbReference>
<proteinExistence type="predicted"/>
<comment type="caution">
    <text evidence="3">The sequence shown here is derived from an EMBL/GenBank/DDBJ whole genome shotgun (WGS) entry which is preliminary data.</text>
</comment>